<keyword evidence="2" id="KW-1185">Reference proteome</keyword>
<protein>
    <submittedName>
        <fullName evidence="1">Uncharacterized protein</fullName>
    </submittedName>
</protein>
<dbReference type="AlphaFoldDB" id="A0AAV4EBN3"/>
<accession>A0AAV4EBN3</accession>
<evidence type="ECO:0000313" key="1">
    <source>
        <dbReference type="EMBL" id="GFR58377.1"/>
    </source>
</evidence>
<evidence type="ECO:0000313" key="2">
    <source>
        <dbReference type="Proteomes" id="UP000762676"/>
    </source>
</evidence>
<dbReference type="Proteomes" id="UP000762676">
    <property type="component" value="Unassembled WGS sequence"/>
</dbReference>
<organism evidence="1 2">
    <name type="scientific">Elysia marginata</name>
    <dbReference type="NCBI Taxonomy" id="1093978"/>
    <lineage>
        <taxon>Eukaryota</taxon>
        <taxon>Metazoa</taxon>
        <taxon>Spiralia</taxon>
        <taxon>Lophotrochozoa</taxon>
        <taxon>Mollusca</taxon>
        <taxon>Gastropoda</taxon>
        <taxon>Heterobranchia</taxon>
        <taxon>Euthyneura</taxon>
        <taxon>Panpulmonata</taxon>
        <taxon>Sacoglossa</taxon>
        <taxon>Placobranchoidea</taxon>
        <taxon>Plakobranchidae</taxon>
        <taxon>Elysia</taxon>
    </lineage>
</organism>
<dbReference type="EMBL" id="BMAT01010677">
    <property type="protein sequence ID" value="GFR58377.1"/>
    <property type="molecule type" value="Genomic_DNA"/>
</dbReference>
<proteinExistence type="predicted"/>
<comment type="caution">
    <text evidence="1">The sequence shown here is derived from an EMBL/GenBank/DDBJ whole genome shotgun (WGS) entry which is preliminary data.</text>
</comment>
<sequence length="217" mass="24615">MQCFTYGNKYPRTMLWTKYQPPSPESYKRRPPFRLDPTKIGRPGCPDVAPYPKNILDVSYMMYNPPLEAPHREKKMEEMLEHINKVNWSCGQDVKLLGRRKSPISDSVHYSMQSTMRAHFTGHKVDKPPTVCPARTYSVGITPCVNPAPYVPVEKHSYTVGVYYPELPKVDVDERCGKVTVPLEVPAPYPGLLPKMPHVSSTGDDNRKKVTVMGIVP</sequence>
<reference evidence="1 2" key="1">
    <citation type="journal article" date="2021" name="Elife">
        <title>Chloroplast acquisition without the gene transfer in kleptoplastic sea slugs, Plakobranchus ocellatus.</title>
        <authorList>
            <person name="Maeda T."/>
            <person name="Takahashi S."/>
            <person name="Yoshida T."/>
            <person name="Shimamura S."/>
            <person name="Takaki Y."/>
            <person name="Nagai Y."/>
            <person name="Toyoda A."/>
            <person name="Suzuki Y."/>
            <person name="Arimoto A."/>
            <person name="Ishii H."/>
            <person name="Satoh N."/>
            <person name="Nishiyama T."/>
            <person name="Hasebe M."/>
            <person name="Maruyama T."/>
            <person name="Minagawa J."/>
            <person name="Obokata J."/>
            <person name="Shigenobu S."/>
        </authorList>
    </citation>
    <scope>NUCLEOTIDE SEQUENCE [LARGE SCALE GENOMIC DNA]</scope>
</reference>
<name>A0AAV4EBN3_9GAST</name>
<gene>
    <name evidence="1" type="ORF">ElyMa_005358700</name>
</gene>